<sequence>MSEPRPDLDPPEVDLTNCDREPIHIPGRIQHYGCLVAISADWMIAHVSENCDEVLGRSAKDMLGMRFVEFFSEETVHFLRSRIQILALADSTARVYDYDLMGDGRRFDVSIHYAGRMLVFEFEPRGASDVRRDDLALVQPLIARVQRHNTLEKIAAEGARALKGLTGIDRVMVYRFEPDGSGVVIAEAVSPGLEPFLGLRYPASDIPKQARALYTRNLLRIIPDIRGETYRILPELGPEGAPVDLSKAVTRAVSPIHLEYLRNMGVQASMSVSILRKGELWGLFACHHYAPFHLDFQKRSAVELFVQLFNYELAQFEITQELAEVDKARGVHDRLMSQISSGESLFDLFDAVADELEPIIPHDGVAVYSGGDYRARGMAPTKEEFIPLARFLNTAEAAQVYATDNLAARFAGADVFAGRIAGVLALPISRTPRDYLVLFRREVARSVTWAGNPDKPASLGPNGVRLTPRKSFEAWQEIVRDHSSPWRPRELRAAEVLRVTLLEVVIKLADEASEKMRRAQDQQELLIAELNHRVRNILNLIRSLVTQTRGGADTLESYAALLDARIHALARAHDQLTKRDWAWVPLQTLISNEVNAFLSDRADRVVISGAHVDLSPSAFTTLALVVHELMTNSAKYGALSQSGGRVEIAIDLDPDGTALLNWRETGGPPVQPPTRKGFGTTIIERSVPFELNGTAEIRYRVAGVSAAFTIPGGHVEPGAPPAPEVVANVPERPSDPTPLTGSALVLEDNMIIAMDAADILTELGAQEVHTASKVSEAMELLERESIDFVLLDVNLGGETSQAVAERCAEAGIRAVLATGYGGDGEVVADFPDLEVLRKPYTADHLRYLLRGNG</sequence>
<evidence type="ECO:0000256" key="9">
    <source>
        <dbReference type="ARBA" id="ARBA00022840"/>
    </source>
</evidence>
<dbReference type="InterPro" id="IPR011102">
    <property type="entry name" value="Sig_transdc_His_kinase_HWE"/>
</dbReference>
<keyword evidence="5" id="KW-0716">Sensory transduction</keyword>
<dbReference type="GO" id="GO:0009881">
    <property type="term" value="F:photoreceptor activity"/>
    <property type="evidence" value="ECO:0007669"/>
    <property type="project" value="UniProtKB-KW"/>
</dbReference>
<evidence type="ECO:0000256" key="8">
    <source>
        <dbReference type="ARBA" id="ARBA00022777"/>
    </source>
</evidence>
<evidence type="ECO:0000259" key="15">
    <source>
        <dbReference type="PROSITE" id="PS50110"/>
    </source>
</evidence>
<dbReference type="InterPro" id="IPR013515">
    <property type="entry name" value="Phytochrome_cen-reg"/>
</dbReference>
<name>A0A1I6DI97_9RHOB</name>
<evidence type="ECO:0000256" key="13">
    <source>
        <dbReference type="SAM" id="Coils"/>
    </source>
</evidence>
<dbReference type="Gene3D" id="3.40.50.2300">
    <property type="match status" value="1"/>
</dbReference>
<dbReference type="GO" id="GO:0004673">
    <property type="term" value="F:protein histidine kinase activity"/>
    <property type="evidence" value="ECO:0007669"/>
    <property type="project" value="UniProtKB-EC"/>
</dbReference>
<dbReference type="GO" id="GO:0000160">
    <property type="term" value="P:phosphorelay signal transduction system"/>
    <property type="evidence" value="ECO:0007669"/>
    <property type="project" value="InterPro"/>
</dbReference>
<dbReference type="AlphaFoldDB" id="A0A1I6DI97"/>
<dbReference type="InterPro" id="IPR009219">
    <property type="entry name" value="Bactrphtchr_CheY"/>
</dbReference>
<keyword evidence="17" id="KW-1185">Reference proteome</keyword>
<dbReference type="Pfam" id="PF07536">
    <property type="entry name" value="HWE_HK"/>
    <property type="match status" value="1"/>
</dbReference>
<dbReference type="PROSITE" id="PS50110">
    <property type="entry name" value="RESPONSE_REGULATORY"/>
    <property type="match status" value="1"/>
</dbReference>
<dbReference type="InterPro" id="IPR003018">
    <property type="entry name" value="GAF"/>
</dbReference>
<feature type="domain" description="Phytochrome chromophore attachment site" evidence="14">
    <location>
        <begin position="150"/>
        <end position="307"/>
    </location>
</feature>
<evidence type="ECO:0000313" key="16">
    <source>
        <dbReference type="EMBL" id="SFR05163.1"/>
    </source>
</evidence>
<dbReference type="SMART" id="SM00065">
    <property type="entry name" value="GAF"/>
    <property type="match status" value="1"/>
</dbReference>
<dbReference type="Pfam" id="PF01590">
    <property type="entry name" value="GAF"/>
    <property type="match status" value="1"/>
</dbReference>
<evidence type="ECO:0000256" key="4">
    <source>
        <dbReference type="ARBA" id="ARBA00022553"/>
    </source>
</evidence>
<feature type="domain" description="Response regulatory" evidence="15">
    <location>
        <begin position="742"/>
        <end position="853"/>
    </location>
</feature>
<feature type="modified residue" description="4-aspartylphosphate" evidence="12">
    <location>
        <position position="792"/>
    </location>
</feature>
<organism evidence="16 17">
    <name type="scientific">Poseidonocella sedimentorum</name>
    <dbReference type="NCBI Taxonomy" id="871652"/>
    <lineage>
        <taxon>Bacteria</taxon>
        <taxon>Pseudomonadati</taxon>
        <taxon>Pseudomonadota</taxon>
        <taxon>Alphaproteobacteria</taxon>
        <taxon>Rhodobacterales</taxon>
        <taxon>Roseobacteraceae</taxon>
        <taxon>Poseidonocella</taxon>
    </lineage>
</organism>
<protein>
    <recommendedName>
        <fullName evidence="2">histidine kinase</fullName>
        <ecNumber evidence="2">2.7.13.3</ecNumber>
    </recommendedName>
</protein>
<evidence type="ECO:0000256" key="11">
    <source>
        <dbReference type="ARBA" id="ARBA00023170"/>
    </source>
</evidence>
<evidence type="ECO:0000256" key="10">
    <source>
        <dbReference type="ARBA" id="ARBA00022991"/>
    </source>
</evidence>
<dbReference type="SUPFAM" id="SSF55781">
    <property type="entry name" value="GAF domain-like"/>
    <property type="match status" value="2"/>
</dbReference>
<dbReference type="Gene3D" id="3.30.450.270">
    <property type="match status" value="1"/>
</dbReference>
<dbReference type="PIRSF" id="PIRSF036397">
    <property type="entry name" value="Bactrphtchrm_rec"/>
    <property type="match status" value="1"/>
</dbReference>
<evidence type="ECO:0000256" key="6">
    <source>
        <dbReference type="ARBA" id="ARBA00022679"/>
    </source>
</evidence>
<dbReference type="Pfam" id="PF08446">
    <property type="entry name" value="PAS_2"/>
    <property type="match status" value="1"/>
</dbReference>
<dbReference type="Pfam" id="PF00360">
    <property type="entry name" value="PHY"/>
    <property type="match status" value="1"/>
</dbReference>
<evidence type="ECO:0000313" key="17">
    <source>
        <dbReference type="Proteomes" id="UP000199302"/>
    </source>
</evidence>
<evidence type="ECO:0000256" key="12">
    <source>
        <dbReference type="PROSITE-ProRule" id="PRU00169"/>
    </source>
</evidence>
<dbReference type="InterPro" id="IPR011006">
    <property type="entry name" value="CheY-like_superfamily"/>
</dbReference>
<accession>A0A1I6DI97</accession>
<dbReference type="GO" id="GO:0006355">
    <property type="term" value="P:regulation of DNA-templated transcription"/>
    <property type="evidence" value="ECO:0007669"/>
    <property type="project" value="InterPro"/>
</dbReference>
<dbReference type="SUPFAM" id="SSF55785">
    <property type="entry name" value="PYP-like sensor domain (PAS domain)"/>
    <property type="match status" value="1"/>
</dbReference>
<keyword evidence="8 16" id="KW-0418">Kinase</keyword>
<dbReference type="InterPro" id="IPR043150">
    <property type="entry name" value="Phytochrome_PHY_sf"/>
</dbReference>
<dbReference type="InterPro" id="IPR001294">
    <property type="entry name" value="Phytochrome"/>
</dbReference>
<evidence type="ECO:0000256" key="1">
    <source>
        <dbReference type="ARBA" id="ARBA00000085"/>
    </source>
</evidence>
<dbReference type="PROSITE" id="PS50046">
    <property type="entry name" value="PHYTOCHROME_2"/>
    <property type="match status" value="1"/>
</dbReference>
<keyword evidence="10" id="KW-0157">Chromophore</keyword>
<dbReference type="PRINTS" id="PR01033">
    <property type="entry name" value="PHYTOCHROME"/>
</dbReference>
<dbReference type="SUPFAM" id="SSF52172">
    <property type="entry name" value="CheY-like"/>
    <property type="match status" value="1"/>
</dbReference>
<dbReference type="InterPro" id="IPR036890">
    <property type="entry name" value="HATPase_C_sf"/>
</dbReference>
<keyword evidence="13" id="KW-0175">Coiled coil</keyword>
<evidence type="ECO:0000256" key="5">
    <source>
        <dbReference type="ARBA" id="ARBA00022606"/>
    </source>
</evidence>
<dbReference type="GO" id="GO:0005524">
    <property type="term" value="F:ATP binding"/>
    <property type="evidence" value="ECO:0007669"/>
    <property type="project" value="UniProtKB-KW"/>
</dbReference>
<dbReference type="Proteomes" id="UP000199302">
    <property type="component" value="Unassembled WGS sequence"/>
</dbReference>
<dbReference type="InterPro" id="IPR029016">
    <property type="entry name" value="GAF-like_dom_sf"/>
</dbReference>
<dbReference type="SMART" id="SM00911">
    <property type="entry name" value="HWE_HK"/>
    <property type="match status" value="1"/>
</dbReference>
<keyword evidence="6" id="KW-0808">Transferase</keyword>
<keyword evidence="3" id="KW-0600">Photoreceptor protein</keyword>
<dbReference type="EMBL" id="FOYI01000003">
    <property type="protein sequence ID" value="SFR05163.1"/>
    <property type="molecule type" value="Genomic_DNA"/>
</dbReference>
<evidence type="ECO:0000259" key="14">
    <source>
        <dbReference type="PROSITE" id="PS50046"/>
    </source>
</evidence>
<dbReference type="SMART" id="SM00448">
    <property type="entry name" value="REC"/>
    <property type="match status" value="1"/>
</dbReference>
<dbReference type="InterPro" id="IPR016132">
    <property type="entry name" value="Phyto_chromo_attachment"/>
</dbReference>
<keyword evidence="7" id="KW-0547">Nucleotide-binding</keyword>
<dbReference type="InterPro" id="IPR035965">
    <property type="entry name" value="PAS-like_dom_sf"/>
</dbReference>
<dbReference type="EC" id="2.7.13.3" evidence="2"/>
<dbReference type="CDD" id="cd00130">
    <property type="entry name" value="PAS"/>
    <property type="match status" value="1"/>
</dbReference>
<keyword evidence="9" id="KW-0067">ATP-binding</keyword>
<dbReference type="InterPro" id="IPR000014">
    <property type="entry name" value="PAS"/>
</dbReference>
<dbReference type="OrthoDB" id="489241at2"/>
<dbReference type="PANTHER" id="PTHR41523:SF7">
    <property type="entry name" value="HISTIDINE KINASE"/>
    <property type="match status" value="1"/>
</dbReference>
<dbReference type="STRING" id="871652.SAMN04515673_103316"/>
<dbReference type="GO" id="GO:0009584">
    <property type="term" value="P:detection of visible light"/>
    <property type="evidence" value="ECO:0007669"/>
    <property type="project" value="InterPro"/>
</dbReference>
<proteinExistence type="predicted"/>
<feature type="coiled-coil region" evidence="13">
    <location>
        <begin position="502"/>
        <end position="529"/>
    </location>
</feature>
<evidence type="ECO:0000256" key="3">
    <source>
        <dbReference type="ARBA" id="ARBA00022543"/>
    </source>
</evidence>
<keyword evidence="4 12" id="KW-0597">Phosphoprotein</keyword>
<dbReference type="PANTHER" id="PTHR41523">
    <property type="entry name" value="TWO-COMPONENT SYSTEM SENSOR PROTEIN"/>
    <property type="match status" value="1"/>
</dbReference>
<dbReference type="Gene3D" id="3.30.450.20">
    <property type="entry name" value="PAS domain"/>
    <property type="match status" value="1"/>
</dbReference>
<evidence type="ECO:0000256" key="7">
    <source>
        <dbReference type="ARBA" id="ARBA00022741"/>
    </source>
</evidence>
<evidence type="ECO:0000256" key="2">
    <source>
        <dbReference type="ARBA" id="ARBA00012438"/>
    </source>
</evidence>
<dbReference type="Gene3D" id="3.30.450.40">
    <property type="match status" value="1"/>
</dbReference>
<reference evidence="16 17" key="1">
    <citation type="submission" date="2016-10" db="EMBL/GenBank/DDBJ databases">
        <authorList>
            <person name="de Groot N.N."/>
        </authorList>
    </citation>
    <scope>NUCLEOTIDE SEQUENCE [LARGE SCALE GENOMIC DNA]</scope>
    <source>
        <strain evidence="17">KMM 9023,NRIC 0796,JCM 17311,KCTC 23692</strain>
    </source>
</reference>
<dbReference type="InterPro" id="IPR001789">
    <property type="entry name" value="Sig_transdc_resp-reg_receiver"/>
</dbReference>
<gene>
    <name evidence="16" type="ORF">SAMN04515673_103316</name>
</gene>
<dbReference type="InterPro" id="IPR013654">
    <property type="entry name" value="PAS_2"/>
</dbReference>
<dbReference type="Gene3D" id="3.30.565.10">
    <property type="entry name" value="Histidine kinase-like ATPase, C-terminal domain"/>
    <property type="match status" value="1"/>
</dbReference>
<keyword evidence="11" id="KW-0675">Receptor</keyword>
<dbReference type="RefSeq" id="WP_092078393.1">
    <property type="nucleotide sequence ID" value="NZ_FOYI01000003.1"/>
</dbReference>
<comment type="catalytic activity">
    <reaction evidence="1">
        <text>ATP + protein L-histidine = ADP + protein N-phospho-L-histidine.</text>
        <dbReference type="EC" id="2.7.13.3"/>
    </reaction>
</comment>